<dbReference type="EMBL" id="CP058649">
    <property type="protein sequence ID" value="QUI24989.1"/>
    <property type="molecule type" value="Genomic_DNA"/>
</dbReference>
<feature type="chain" id="PRO_5035276570" description="ABC-type glycine betaine transport system substrate-binding domain-containing protein" evidence="1">
    <location>
        <begin position="20"/>
        <end position="291"/>
    </location>
</feature>
<dbReference type="AlphaFoldDB" id="A0A8J8SJ06"/>
<reference evidence="3" key="1">
    <citation type="submission" date="2020-07" db="EMBL/GenBank/DDBJ databases">
        <title>Vallitalea pronyensis genome.</title>
        <authorList>
            <person name="Postec A."/>
        </authorList>
    </citation>
    <scope>NUCLEOTIDE SEQUENCE</scope>
    <source>
        <strain evidence="3">FatNI3</strain>
    </source>
</reference>
<dbReference type="SUPFAM" id="SSF53850">
    <property type="entry name" value="Periplasmic binding protein-like II"/>
    <property type="match status" value="1"/>
</dbReference>
<proteinExistence type="predicted"/>
<evidence type="ECO:0000256" key="1">
    <source>
        <dbReference type="SAM" id="SignalP"/>
    </source>
</evidence>
<dbReference type="KEGG" id="vpy:HZI73_23035"/>
<dbReference type="Proteomes" id="UP000683246">
    <property type="component" value="Chromosome"/>
</dbReference>
<evidence type="ECO:0000313" key="3">
    <source>
        <dbReference type="EMBL" id="QUI24989.1"/>
    </source>
</evidence>
<dbReference type="GO" id="GO:0022857">
    <property type="term" value="F:transmembrane transporter activity"/>
    <property type="evidence" value="ECO:0007669"/>
    <property type="project" value="InterPro"/>
</dbReference>
<dbReference type="Gene3D" id="3.40.190.100">
    <property type="entry name" value="Glycine betaine-binding periplasmic protein, domain 2"/>
    <property type="match status" value="1"/>
</dbReference>
<feature type="domain" description="ABC-type glycine betaine transport system substrate-binding" evidence="2">
    <location>
        <begin position="32"/>
        <end position="271"/>
    </location>
</feature>
<dbReference type="InterPro" id="IPR007210">
    <property type="entry name" value="ABC_Gly_betaine_transp_sub-bd"/>
</dbReference>
<evidence type="ECO:0000259" key="2">
    <source>
        <dbReference type="Pfam" id="PF04069"/>
    </source>
</evidence>
<keyword evidence="4" id="KW-1185">Reference proteome</keyword>
<keyword evidence="1" id="KW-0732">Signal</keyword>
<dbReference type="GO" id="GO:0043190">
    <property type="term" value="C:ATP-binding cassette (ABC) transporter complex"/>
    <property type="evidence" value="ECO:0007669"/>
    <property type="project" value="InterPro"/>
</dbReference>
<dbReference type="Gene3D" id="3.40.190.10">
    <property type="entry name" value="Periplasmic binding protein-like II"/>
    <property type="match status" value="1"/>
</dbReference>
<gene>
    <name evidence="3" type="ORF">HZI73_23035</name>
</gene>
<evidence type="ECO:0000313" key="4">
    <source>
        <dbReference type="Proteomes" id="UP000683246"/>
    </source>
</evidence>
<name>A0A8J8SJ06_9FIRM</name>
<feature type="signal peptide" evidence="1">
    <location>
        <begin position="1"/>
        <end position="19"/>
    </location>
</feature>
<accession>A0A8J8SJ06</accession>
<protein>
    <recommendedName>
        <fullName evidence="2">ABC-type glycine betaine transport system substrate-binding domain-containing protein</fullName>
    </recommendedName>
</protein>
<organism evidence="3 4">
    <name type="scientific">Vallitalea pronyensis</name>
    <dbReference type="NCBI Taxonomy" id="1348613"/>
    <lineage>
        <taxon>Bacteria</taxon>
        <taxon>Bacillati</taxon>
        <taxon>Bacillota</taxon>
        <taxon>Clostridia</taxon>
        <taxon>Lachnospirales</taxon>
        <taxon>Vallitaleaceae</taxon>
        <taxon>Vallitalea</taxon>
    </lineage>
</organism>
<dbReference type="Pfam" id="PF04069">
    <property type="entry name" value="OpuAC"/>
    <property type="match status" value="1"/>
</dbReference>
<sequence length="291" mass="33580">MRRLLVALICIVAVCSSCAKIEQEQREETPVDIRIGCTTYPSSYAKAALLNALITREGYTSKVVIEETNQMWDSLGSGNTDVVLSSWIPTIDTNRRAKLGTHIEDLGSNCRNMSNGIFVPAYTYVAFLSELENYGEKFDHRIYVCEESDLTYQETQDMLDQYQLDFEIQMISYKDLDELLTKSTDNKEWIAVALWTPNGNISQYRLRQLRDTKGVYTNKVDTHTLVHKQFNQPMLEKILNNYYVRPGELNELIQLLEDNQNDLSVVNGWLDNNSQVVRRLDNNLLENQIVW</sequence>
<dbReference type="RefSeq" id="WP_212695688.1">
    <property type="nucleotide sequence ID" value="NZ_CP058649.1"/>
</dbReference>